<accession>A0A2G1BYZ2</accession>
<dbReference type="Pfam" id="PF13585">
    <property type="entry name" value="CHU_C"/>
    <property type="match status" value="1"/>
</dbReference>
<evidence type="ECO:0000313" key="1">
    <source>
        <dbReference type="EMBL" id="PHN99218.1"/>
    </source>
</evidence>
<proteinExistence type="predicted"/>
<dbReference type="InterPro" id="IPR026341">
    <property type="entry name" value="T9SS_type_B"/>
</dbReference>
<comment type="caution">
    <text evidence="1">The sequence shown here is derived from an EMBL/GenBank/DDBJ whole genome shotgun (WGS) entry which is preliminary data.</text>
</comment>
<evidence type="ECO:0000313" key="2">
    <source>
        <dbReference type="Proteomes" id="UP000222163"/>
    </source>
</evidence>
<evidence type="ECO:0008006" key="3">
    <source>
        <dbReference type="Google" id="ProtNLM"/>
    </source>
</evidence>
<dbReference type="NCBIfam" id="TIGR04131">
    <property type="entry name" value="Bac_Flav_CTERM"/>
    <property type="match status" value="1"/>
</dbReference>
<organism evidence="1 2">
    <name type="scientific">Tenacibaculum discolor</name>
    <dbReference type="NCBI Taxonomy" id="361581"/>
    <lineage>
        <taxon>Bacteria</taxon>
        <taxon>Pseudomonadati</taxon>
        <taxon>Bacteroidota</taxon>
        <taxon>Flavobacteriia</taxon>
        <taxon>Flavobacteriales</taxon>
        <taxon>Flavobacteriaceae</taxon>
        <taxon>Tenacibaculum</taxon>
    </lineage>
</organism>
<dbReference type="Proteomes" id="UP000222163">
    <property type="component" value="Unassembled WGS sequence"/>
</dbReference>
<reference evidence="1 2" key="1">
    <citation type="journal article" date="2016" name="Nat. Commun.">
        <title>Microbial interactions lead to rapid micro-scale successions on model marine particles.</title>
        <authorList>
            <person name="Datta M.S."/>
            <person name="Sliwerska E."/>
            <person name="Gore J."/>
            <person name="Polz M.F."/>
            <person name="Cordero O.X."/>
        </authorList>
    </citation>
    <scope>NUCLEOTIDE SEQUENCE [LARGE SCALE GENOMIC DNA]</scope>
    <source>
        <strain evidence="1 2">4G03</strain>
    </source>
</reference>
<dbReference type="RefSeq" id="WP_099213893.1">
    <property type="nucleotide sequence ID" value="NZ_PDUU01000001.1"/>
</dbReference>
<gene>
    <name evidence="1" type="ORF">CSC81_00975</name>
</gene>
<sequence>MEQTIIGIKLMVPLYNKLIIMKEKIFSSIIMCLVIAVKAQTTSIGPLYISENTLVSVHEDLLIKEYGAITNDGDLYVFKNFTNNGKFKFSNNKVTGYTSFVGNNEQTITGEGTSSFMFVEFDNESTSLAFSLDKEIEIVGTTFFENGILKAEEKGIVTYLNGATSTGISNKSYVNNKAQKKGNESFTFPVGDYKSQTFVPRVVTISPPSDPDTNFYVCFNWEKANIDFDKKEEDVGLINMNEFWEIQNKSNEELVELTLTWSSVTTPEIFYSDPSKLMIVRWNGEEWVKERENVYIDTHSKSITAKVSGYGIFTLACERKRGTIDPVIDFSASNSFSPDGDGVNDEFVIPGLSEAYPKFKIKIYNRYGNVVYDYSNNNELNPTWWDGKSHGRLTLTGDQKAMPAATYWYVVDFNDGITKPYQGWLYLNK</sequence>
<dbReference type="AlphaFoldDB" id="A0A2G1BYZ2"/>
<name>A0A2G1BYZ2_9FLAO</name>
<dbReference type="EMBL" id="PDUU01000001">
    <property type="protein sequence ID" value="PHN99218.1"/>
    <property type="molecule type" value="Genomic_DNA"/>
</dbReference>
<protein>
    <recommendedName>
        <fullName evidence="3">Gliding motility-associated C-terminal domain-containing protein</fullName>
    </recommendedName>
</protein>